<evidence type="ECO:0000313" key="1">
    <source>
        <dbReference type="EMBL" id="RDU61086.1"/>
    </source>
</evidence>
<proteinExistence type="predicted"/>
<dbReference type="EMBL" id="NXLR01000001">
    <property type="protein sequence ID" value="RDU61086.1"/>
    <property type="molecule type" value="Genomic_DNA"/>
</dbReference>
<organism evidence="1 2">
    <name type="scientific">Helicobacter marmotae</name>
    <dbReference type="NCBI Taxonomy" id="152490"/>
    <lineage>
        <taxon>Bacteria</taxon>
        <taxon>Pseudomonadati</taxon>
        <taxon>Campylobacterota</taxon>
        <taxon>Epsilonproteobacteria</taxon>
        <taxon>Campylobacterales</taxon>
        <taxon>Helicobacteraceae</taxon>
        <taxon>Helicobacter</taxon>
    </lineage>
</organism>
<dbReference type="OrthoDB" id="281538at2"/>
<dbReference type="RefSeq" id="WP_104699176.1">
    <property type="nucleotide sequence ID" value="NZ_FZPP01000003.1"/>
</dbReference>
<reference evidence="1 2" key="1">
    <citation type="submission" date="2018-04" db="EMBL/GenBank/DDBJ databases">
        <title>Novel Campyloabacter and Helicobacter Species and Strains.</title>
        <authorList>
            <person name="Mannion A.J."/>
            <person name="Shen Z."/>
            <person name="Fox J.G."/>
        </authorList>
    </citation>
    <scope>NUCLEOTIDE SEQUENCE [LARGE SCALE GENOMIC DNA]</scope>
    <source>
        <strain evidence="1 2">MIT 98-6070</strain>
    </source>
</reference>
<dbReference type="Gene3D" id="3.30.70.260">
    <property type="match status" value="1"/>
</dbReference>
<evidence type="ECO:0000313" key="2">
    <source>
        <dbReference type="Proteomes" id="UP000256599"/>
    </source>
</evidence>
<dbReference type="SUPFAM" id="SSF117991">
    <property type="entry name" value="YbeD/HP0495-like"/>
    <property type="match status" value="1"/>
</dbReference>
<dbReference type="AlphaFoldDB" id="A0A3D8I7X0"/>
<name>A0A3D8I7X0_9HELI</name>
<keyword evidence="2" id="KW-1185">Reference proteome</keyword>
<dbReference type="InterPro" id="IPR027471">
    <property type="entry name" value="YbeD-like_sf"/>
</dbReference>
<dbReference type="Pfam" id="PF04359">
    <property type="entry name" value="DUF493"/>
    <property type="match status" value="1"/>
</dbReference>
<dbReference type="Proteomes" id="UP000256599">
    <property type="component" value="Unassembled WGS sequence"/>
</dbReference>
<comment type="caution">
    <text evidence="1">The sequence shown here is derived from an EMBL/GenBank/DDBJ whole genome shotgun (WGS) entry which is preliminary data.</text>
</comment>
<protein>
    <submittedName>
        <fullName evidence="1">DUF493 domain-containing protein</fullName>
    </submittedName>
</protein>
<accession>A0A3D8I7X0</accession>
<dbReference type="InterPro" id="IPR007454">
    <property type="entry name" value="UPF0250_YbeD-like"/>
</dbReference>
<gene>
    <name evidence="1" type="ORF">CQA63_00850</name>
</gene>
<sequence>MNLDIPKPDIHYPCQWEYCVIGSNEALLRELIFEIMPREYSMKLGKRSSNGRFVSLHVSLEVQNKEERDHIFTQLSQNEHIKMVL</sequence>